<evidence type="ECO:0000256" key="2">
    <source>
        <dbReference type="ARBA" id="ARBA00022679"/>
    </source>
</evidence>
<dbReference type="OMA" id="HERMMMI"/>
<dbReference type="Proteomes" id="UP000594263">
    <property type="component" value="Unplaced"/>
</dbReference>
<protein>
    <recommendedName>
        <fullName evidence="3">Sulfotransferase</fullName>
        <ecNumber evidence="3">2.8.2.-</ecNumber>
    </recommendedName>
</protein>
<dbReference type="EnsemblPlants" id="Kaladp0001s0157.1.v1.1">
    <property type="protein sequence ID" value="Kaladp0001s0157.1.v1.1.CDS.1"/>
    <property type="gene ID" value="Kaladp0001s0157.v1.1"/>
</dbReference>
<dbReference type="InterPro" id="IPR027417">
    <property type="entry name" value="P-loop_NTPase"/>
</dbReference>
<dbReference type="AlphaFoldDB" id="A0A7N0SV49"/>
<feature type="domain" description="Sulfotransferase" evidence="4">
    <location>
        <begin position="53"/>
        <end position="304"/>
    </location>
</feature>
<evidence type="ECO:0000256" key="3">
    <source>
        <dbReference type="RuleBase" id="RU361155"/>
    </source>
</evidence>
<dbReference type="PANTHER" id="PTHR11783">
    <property type="entry name" value="SULFOTRANSFERASE SULT"/>
    <property type="match status" value="1"/>
</dbReference>
<evidence type="ECO:0000259" key="4">
    <source>
        <dbReference type="Pfam" id="PF00685"/>
    </source>
</evidence>
<reference evidence="5" key="1">
    <citation type="submission" date="2021-01" db="UniProtKB">
        <authorList>
            <consortium name="EnsemblPlants"/>
        </authorList>
    </citation>
    <scope>IDENTIFICATION</scope>
</reference>
<evidence type="ECO:0000256" key="1">
    <source>
        <dbReference type="ARBA" id="ARBA00005771"/>
    </source>
</evidence>
<comment type="similarity">
    <text evidence="1 3">Belongs to the sulfotransferase 1 family.</text>
</comment>
<sequence length="311" mass="35334">METETASDEDSFSAFPKHVWYKDELLYQLKGFWFRPHYLEGVQRVLNLYKPRPTDVLLASFPKTGTTWMKSLIYFIVSRSSGSLLDVKHPHELVPSLELQVYNSSAGQSSNAACCAKPRLLSTHIPYQILGEAVATSDCRVVYVTRNPKDTLASLAHFIAKADNDSDLLSPAAATDMFLKGFVPFGPYYEHVLGFWKEHVRRPASVFFVTYEELQESPGAHVKRLAEFLNCPFEGEEEVDEVVRKCEFGNLSGYAANRSSEVPEWIEAPYSSFFRRGTVGDHKNYLEEKDAERIDEMTKEKFHLAGFTYGV</sequence>
<evidence type="ECO:0000313" key="5">
    <source>
        <dbReference type="EnsemblPlants" id="Kaladp0001s0157.1.v1.1.CDS.1"/>
    </source>
</evidence>
<accession>A0A7N0SV49</accession>
<dbReference type="GO" id="GO:0008146">
    <property type="term" value="F:sulfotransferase activity"/>
    <property type="evidence" value="ECO:0007669"/>
    <property type="project" value="InterPro"/>
</dbReference>
<dbReference type="SUPFAM" id="SSF52540">
    <property type="entry name" value="P-loop containing nucleoside triphosphate hydrolases"/>
    <property type="match status" value="1"/>
</dbReference>
<dbReference type="InterPro" id="IPR000863">
    <property type="entry name" value="Sulfotransferase_dom"/>
</dbReference>
<dbReference type="Gene3D" id="3.40.50.300">
    <property type="entry name" value="P-loop containing nucleotide triphosphate hydrolases"/>
    <property type="match status" value="1"/>
</dbReference>
<keyword evidence="6" id="KW-1185">Reference proteome</keyword>
<evidence type="ECO:0000313" key="6">
    <source>
        <dbReference type="Proteomes" id="UP000594263"/>
    </source>
</evidence>
<keyword evidence="2 3" id="KW-0808">Transferase</keyword>
<organism evidence="5 6">
    <name type="scientific">Kalanchoe fedtschenkoi</name>
    <name type="common">Lavender scallops</name>
    <name type="synonym">South American air plant</name>
    <dbReference type="NCBI Taxonomy" id="63787"/>
    <lineage>
        <taxon>Eukaryota</taxon>
        <taxon>Viridiplantae</taxon>
        <taxon>Streptophyta</taxon>
        <taxon>Embryophyta</taxon>
        <taxon>Tracheophyta</taxon>
        <taxon>Spermatophyta</taxon>
        <taxon>Magnoliopsida</taxon>
        <taxon>eudicotyledons</taxon>
        <taxon>Gunneridae</taxon>
        <taxon>Pentapetalae</taxon>
        <taxon>Saxifragales</taxon>
        <taxon>Crassulaceae</taxon>
        <taxon>Kalanchoe</taxon>
    </lineage>
</organism>
<proteinExistence type="inferred from homology"/>
<dbReference type="Gramene" id="Kaladp0001s0157.1.v1.1">
    <property type="protein sequence ID" value="Kaladp0001s0157.1.v1.1.CDS.1"/>
    <property type="gene ID" value="Kaladp0001s0157.v1.1"/>
</dbReference>
<dbReference type="Pfam" id="PF00685">
    <property type="entry name" value="Sulfotransfer_1"/>
    <property type="match status" value="1"/>
</dbReference>
<dbReference type="EC" id="2.8.2.-" evidence="3"/>
<name>A0A7N0SV49_KALFE</name>